<organism evidence="2 3">
    <name type="scientific">Congzhengia minquanensis</name>
    <dbReference type="NCBI Taxonomy" id="2763657"/>
    <lineage>
        <taxon>Bacteria</taxon>
        <taxon>Bacillati</taxon>
        <taxon>Bacillota</taxon>
        <taxon>Clostridia</taxon>
        <taxon>Eubacteriales</taxon>
        <taxon>Oscillospiraceae</taxon>
        <taxon>Congzhengia</taxon>
    </lineage>
</organism>
<evidence type="ECO:0000256" key="1">
    <source>
        <dbReference type="SAM" id="MobiDB-lite"/>
    </source>
</evidence>
<evidence type="ECO:0000313" key="2">
    <source>
        <dbReference type="EMBL" id="MBC8540836.1"/>
    </source>
</evidence>
<dbReference type="Proteomes" id="UP000611762">
    <property type="component" value="Unassembled WGS sequence"/>
</dbReference>
<dbReference type="AlphaFoldDB" id="A0A926DN04"/>
<reference evidence="2" key="1">
    <citation type="submission" date="2020-08" db="EMBL/GenBank/DDBJ databases">
        <title>Genome public.</title>
        <authorList>
            <person name="Liu C."/>
            <person name="Sun Q."/>
        </authorList>
    </citation>
    <scope>NUCLEOTIDE SEQUENCE</scope>
    <source>
        <strain evidence="2">H8</strain>
    </source>
</reference>
<feature type="region of interest" description="Disordered" evidence="1">
    <location>
        <begin position="500"/>
        <end position="548"/>
    </location>
</feature>
<name>A0A926DN04_9FIRM</name>
<accession>A0A926DN04</accession>
<dbReference type="RefSeq" id="WP_249312000.1">
    <property type="nucleotide sequence ID" value="NZ_JACRSU010000002.1"/>
</dbReference>
<keyword evidence="3" id="KW-1185">Reference proteome</keyword>
<feature type="compositionally biased region" description="Polar residues" evidence="1">
    <location>
        <begin position="530"/>
        <end position="548"/>
    </location>
</feature>
<gene>
    <name evidence="2" type="ORF">H8698_07580</name>
</gene>
<evidence type="ECO:0000313" key="3">
    <source>
        <dbReference type="Proteomes" id="UP000611762"/>
    </source>
</evidence>
<proteinExistence type="predicted"/>
<protein>
    <submittedName>
        <fullName evidence="2">Uncharacterized protein</fullName>
    </submittedName>
</protein>
<comment type="caution">
    <text evidence="2">The sequence shown here is derived from an EMBL/GenBank/DDBJ whole genome shotgun (WGS) entry which is preliminary data.</text>
</comment>
<sequence>MQDTEHKKFLHEDTKVTEDFSYSYDVETNSYEDASTINLFSRYSDIFDYYTEEQLKKYVTQPMLYHKELMRISERMYNKNGTYGQTVAKMTASPTLDYIAMPNGSTQKAKLSIDKANHIMRHKLNHKLITRDCLHNALVYGEYVAIWRDTKAKRITKNNAYSISDKIEGLAFIDNMMLQPLDLDYVRFEGFANGDYVVSFDMSYFDRFKGNGLVGEIKNYPSNFIRGYTEYKKDSNKRWLLLNQETTFAYKYRASILESHGRMLGLFALLDILFSEEYTDSQRNNMRENSSNIRYMTLPEGEKKGSCSLNKDQQTNQYNAFKKAVNIDDQNKKNKIGRTTTLKLAPGTVIGKLDSDNTFLTNTLTKENNECISTSLGLAISALNGGGQGASYSTLSVNIDLMLAEVFQMLEQIQWQYTKLINNYLELSEEDWIDIVYLKTSTLNQESAFSTAKDLYLSAGGSRTWLYAVGSGDSNTYLRLMEMEKELEYDDRFLPHPTSYTLSNSMDKATVDENSGGAPKKKNSELSDLGVQTRTNGGNKTPKPSTRK</sequence>
<dbReference type="EMBL" id="JACRSU010000002">
    <property type="protein sequence ID" value="MBC8540836.1"/>
    <property type="molecule type" value="Genomic_DNA"/>
</dbReference>